<comment type="caution">
    <text evidence="1">The sequence shown here is derived from an EMBL/GenBank/DDBJ whole genome shotgun (WGS) entry which is preliminary data.</text>
</comment>
<evidence type="ECO:0000313" key="2">
    <source>
        <dbReference type="Proteomes" id="UP001060085"/>
    </source>
</evidence>
<keyword evidence="2" id="KW-1185">Reference proteome</keyword>
<accession>A0ACC0C1L7</accession>
<reference evidence="2" key="1">
    <citation type="journal article" date="2023" name="Nat. Plants">
        <title>Single-cell RNA sequencing provides a high-resolution roadmap for understanding the multicellular compartmentation of specialized metabolism.</title>
        <authorList>
            <person name="Sun S."/>
            <person name="Shen X."/>
            <person name="Li Y."/>
            <person name="Li Y."/>
            <person name="Wang S."/>
            <person name="Li R."/>
            <person name="Zhang H."/>
            <person name="Shen G."/>
            <person name="Guo B."/>
            <person name="Wei J."/>
            <person name="Xu J."/>
            <person name="St-Pierre B."/>
            <person name="Chen S."/>
            <person name="Sun C."/>
        </authorList>
    </citation>
    <scope>NUCLEOTIDE SEQUENCE [LARGE SCALE GENOMIC DNA]</scope>
</reference>
<evidence type="ECO:0000313" key="1">
    <source>
        <dbReference type="EMBL" id="KAI5678782.1"/>
    </source>
</evidence>
<dbReference type="Proteomes" id="UP001060085">
    <property type="component" value="Linkage Group LG02"/>
</dbReference>
<dbReference type="EMBL" id="CM044702">
    <property type="protein sequence ID" value="KAI5678782.1"/>
    <property type="molecule type" value="Genomic_DNA"/>
</dbReference>
<organism evidence="1 2">
    <name type="scientific">Catharanthus roseus</name>
    <name type="common">Madagascar periwinkle</name>
    <name type="synonym">Vinca rosea</name>
    <dbReference type="NCBI Taxonomy" id="4058"/>
    <lineage>
        <taxon>Eukaryota</taxon>
        <taxon>Viridiplantae</taxon>
        <taxon>Streptophyta</taxon>
        <taxon>Embryophyta</taxon>
        <taxon>Tracheophyta</taxon>
        <taxon>Spermatophyta</taxon>
        <taxon>Magnoliopsida</taxon>
        <taxon>eudicotyledons</taxon>
        <taxon>Gunneridae</taxon>
        <taxon>Pentapetalae</taxon>
        <taxon>asterids</taxon>
        <taxon>lamiids</taxon>
        <taxon>Gentianales</taxon>
        <taxon>Apocynaceae</taxon>
        <taxon>Rauvolfioideae</taxon>
        <taxon>Vinceae</taxon>
        <taxon>Catharanthinae</taxon>
        <taxon>Catharanthus</taxon>
    </lineage>
</organism>
<name>A0ACC0C1L7_CATRO</name>
<proteinExistence type="predicted"/>
<sequence>MGSSLYPLPSIYLSKSSIQRSKKGSLGSVLNAKAMAKELYFNHDGSAMKKLQAGVNLVADLVGVTLGPKGRNVVLQNKYGPPKIVNDGETVLKEIELEDPLENVGVKLVRLAGAKTNELAGDGCTTSIVLAQGIIAEGMKVIAAGMNPIQLSRGIEKTAKALVLEITKMSREVEDHELSHVAAVSAGNDHEVGSMISNALHSVGKTGVVTIEKGNHAKTSLHIVEGMQFDRGYLSPYFVTDRRRMIAEHHNCKLLLVDKKITNPKELFKILDNAVKEKYPVVIVAEGIEQEALAPVIRNKLRGALKAVAIKAPAFGERKSHYLDDIAILTGGTVIRDDSGLSLENADKGFLGTASKVVITKDSTLIVTDGSTQKAVKQRVSQLKRLVENTEEKFQKKIVNERIARLSGGIAILQVGALTQVEMKDKQLRIEDALNATKAAIEEGVVVGGGCCLLRLSLKVEDIKKLLDNEEQKIGADILKRALFYPIKQIAKNAGKNGNVVIEKVLSVDNARFGYNAAKDQYEDLMDAGILDPSMVVRCCLEHAASVACTLLTSNAVVIDIKEPITTNLHRKPMPTSGIGPVGSIV</sequence>
<protein>
    <submittedName>
        <fullName evidence="1">Uncharacterized protein</fullName>
    </submittedName>
</protein>
<gene>
    <name evidence="1" type="ORF">M9H77_09732</name>
</gene>